<feature type="coiled-coil region" evidence="2">
    <location>
        <begin position="5949"/>
        <end position="5981"/>
    </location>
</feature>
<accession>E4XRU3</accession>
<dbReference type="GO" id="GO:0005576">
    <property type="term" value="C:extracellular region"/>
    <property type="evidence" value="ECO:0007669"/>
    <property type="project" value="InterPro"/>
</dbReference>
<gene>
    <name evidence="5" type="ORF">GSOID_T00001885001</name>
</gene>
<evidence type="ECO:0000256" key="1">
    <source>
        <dbReference type="PROSITE-ProRule" id="PRU00206"/>
    </source>
</evidence>
<dbReference type="SUPFAM" id="SSF57184">
    <property type="entry name" value="Growth factor receptor domain"/>
    <property type="match status" value="13"/>
</dbReference>
<dbReference type="CDD" id="cd22265">
    <property type="entry name" value="UDM1_RNF168"/>
    <property type="match status" value="1"/>
</dbReference>
<feature type="domain" description="TNFR-Cys" evidence="3">
    <location>
        <begin position="226"/>
        <end position="274"/>
    </location>
</feature>
<feature type="coiled-coil region" evidence="2">
    <location>
        <begin position="5765"/>
        <end position="5815"/>
    </location>
</feature>
<feature type="disulfide bond" evidence="1">
    <location>
        <begin position="227"/>
        <end position="242"/>
    </location>
</feature>
<dbReference type="SMART" id="SM01411">
    <property type="entry name" value="Ephrin_rec_like"/>
    <property type="match status" value="69"/>
</dbReference>
<evidence type="ECO:0000259" key="4">
    <source>
        <dbReference type="PROSITE" id="PS50940"/>
    </source>
</evidence>
<evidence type="ECO:0000256" key="2">
    <source>
        <dbReference type="SAM" id="Coils"/>
    </source>
</evidence>
<dbReference type="PANTHER" id="PTHR46104:SF1">
    <property type="entry name" value="GENE 9195-RELATED"/>
    <property type="match status" value="1"/>
</dbReference>
<protein>
    <submittedName>
        <fullName evidence="5">Uncharacterized protein</fullName>
    </submittedName>
</protein>
<proteinExistence type="predicted"/>
<dbReference type="GO" id="GO:0008061">
    <property type="term" value="F:chitin binding"/>
    <property type="evidence" value="ECO:0007669"/>
    <property type="project" value="InterPro"/>
</dbReference>
<dbReference type="PANTHER" id="PTHR46104">
    <property type="entry name" value="GENE 9195-RELATED-RELATED"/>
    <property type="match status" value="1"/>
</dbReference>
<feature type="coiled-coil region" evidence="2">
    <location>
        <begin position="6224"/>
        <end position="6303"/>
    </location>
</feature>
<sequence length="6710" mass="723850">MKKIFYLLVYASNAQFLDSRSLCSTNQFCNETVNLEMSANCASSSLSCKNCPKGFENLKQTSEDYRCTVQNSISGNSGISSNLYISLIFEIRWEYGVHNGTQPECPEGTERKSDSDQQCSIIDGQAITIDSYKCPTGTYGTVSGGVDNCQKCVKGGGYKCENGAQVRCSGRDFCDHDYCTECTPCPSNAVCNANGVFEYCNTNEEVSGNTCVARCADGQDCVTKQPCAAGSYRDQYSETDACVQCPEGYSCAGGSAMPIDCPEGEHAVAGQAICQNWSKTLACPDGTYPKDGTALCEPCPQGYACVVTSSEPTACSDTEYSPLGKMSCIICPDKHVCPAGGIPYRCKANQEFIESGTLRYCATKTSSIIYSSCPDGYACDVNNNPTTVCQPGTYSNNRNCDACLKGHMCPYPEMGAPIPCQSGYYQDEEGSIWCKECPAGKSCNSLSASSCGDGSYSNIGDMECHICPDRYFCKTQDASAPVPCPPGTFAEGEGNIKCTTCPAGSYCVHGKKYDCTSDKYYSEEGQSRCSLCPAGRACQNSVLLNDPCAPGKYSHLGQATCQNCPAGFFCPSEGSEWENEVMVLCPLGYFCIAGSSAPQACAKGKYGPNTGLTAAGSCLDCPNGYFCPEATPGYPSEEQLCPLGYYCEPDRMVQCPGGKYNDMRGAYLVDHCKDCKAGRYCNGGRGWTTPGEPCTRGHFCPREGMAGPQICPPGTYNAGRGAKFASACIPCPAGHFCANGVDQNWEVYGGSTDGGVAEPTACRKGTYQERRGQFTCDLCPAGKICAETGMTMPLDCEFGKFCMIGTGADDVPPVRCPFGFLNDRLNATNMDDCEPCPAGYYCDNINGNTWMDSSRIPTACPPGQYCMERTPQEGTYFCPKGTFNDQKLLTHSVNCTTCPAGSFCGTGAIDATSGIETCPTGHFCPAGTGGEDAFDPDIPECPAGTFNNQTGMSRVEDCQVCPPGSFCGSGVDDFTECEPGSYSDQSGILSQNDCTKCPAGYKCAGKDNVEVCGAGFSSDFGAEECDLCEKGRYCHLNTTTYEDMWFYNVCPEGTDCSSGGVDHIPDLKNDACPLGKWCAKGDVKAYQSEPQNCPVGTYGQRTGLSNKYECDKCPAGFYCDEEAIECSSLNYGATSGDCSGVKVCPKGHYCELGSEKPAECGPGFYRSITDTQAAVNQTSCSICKSGYYCDEYGTHDDTNDPVKLIKICPVGSYCPPGSIFPELCDAGTYGPSQGFRSSYECVPCDEGKYCPTRGMSSPGSNCTAGYYCSGGSKTENPIDGVTGNICPKGSYCESGTPEPQDCDEGKATLFDGAKSDTDCKECYPGYYCKGNKLPCEPGKYCPAGSFEGQDCEAGHYCPQRELLDGTMIGALHSIPCSPGTFAAASNREQCEDCTAGFFCPEQKMTIGYSCPKGYYCPTGSRMPQACAAGFYNSQSESTSISDCQICPVNHYCDSAGMSVPKECPGGYACEVTGIKNPLLEERIDNLSGIYHNPRSCKPGYYCEKGQSPKLCPAGTFNPRYHAFERKHCLECTPGKVCSVPGLSAPDGDCLAGYYCSGGAARPSGATYPVQPCAVGYKCPPASADQVPCERGTYSTAGTQSRCLVCPPSSICVGNLVIDNPTAAQEVCPAGQFCEGGNYEGEKCPRGTYSPNDGRSNDTDCIACDAGHYCPERGMIAVGNECEAGFICKTEALYSHPNVLTEKNTENTLCPIGYYCKQGTEEPAACPAGTFGSIPGLKSEDDCSPCPGGAYCPTEAMTWDLIYDSINNAINDTVKCTEGYFCKSGCKKADPLSSSDCSRSVSNSGGKCPRKFQCPKGSTEPVPCPIGQYQDNDTQASCIPCKNGNYCENGVSRPCKKGYYCNYDGASEPFLPTPCGIGTFNNLLGQQDSTACIPCPAGSYCPKYGLGSGTEFKCAAGFKCTGGSKEARPKDLATDFGEPCPVGTYSAEGADDCRDCPKGRFCDRVGLTDAEMDANECEAGYYCDTGSKSATPKNNAGDFIFCSKGNYCPQGTDSEIRCPAGTFSDSTGLRSDDECLPCLAGKECKGGDSPMSDCPEGFYCTPDTNSTAGGALPSVEPCPAGHMCPAGSKAPFPCPHGTYQTQPLKSTCEACLPGRLCEGASADQGKPCGIGNYCPAGTGFPIPCPLGTYNDAEPSNSGINYARFCKECPAGKACTTAGISDPALPNCSAGFNCIGGASELDQSDGVYGEICPIGSYCDDGTATPCPIGTYGSESGLRSSSDCALCPQGFDCSEEGVWDLAEHRCEAGYKCEAGVDGVSKTPQPCTTAGQYCPLGSYQEQNCPEGTWNDKATPHAECDPCPRGDYCDGDANKLPCLAGHYCPEGSSDKTMLGCPPGTYYDGTGASSLQNCKVCPQGKYCSYKAGDNLPDCMDGYDCDFGHKMPSPKDSKCPKGYFCPAGIKTACPAGTFLNIEGGRSLDDCLSCPPGWFCETEALAENPKDSGNEDFMCKAGFFCFSGATAPEPDDDSNNPPLFGECPPGFKCPLDGTAEPVGCPDGFYQSNAAQSECQDQCPAGYLCRGVLTDYTDADDSCPPGQYCEVDGSTPDDVNPCPPGTYRNAIEPADSDDECEICPPGKYCPFYGLAKDPTSDASYDCEEGFFCSNENDGSWTPRPYCNGDLLSSDYCNNKDIGGICPVGSYCPATGVEPEPCLENKFCPHEGLGDFNMTSGVYDCAAGYHCTGGAMTNSPNDRFNEEQGEFGEICPNGKYCEKGQSPTSCPDNFYNPQTGLVEFVECRECQPGKVCTGGFANADCVGGKHCYGATNPLSPSSGANVADCVSGSKCEVATVEPVLCNQGFHQGSPSQATCDDCPAGFFCDGVTDTIDPTVINGIGNVGIGHDCVAGYFCPEGTFLNNENSCEPGEYSDKGAGTSCEPCDAQVYCPGYAVSVDMINDLDTTNFKCGLGYNCTSGALSPYGETNDQPFPSECEPGQYCPGQNDAVDDCPVGTFRNVTRGAGLEGCQSCPGGFICPSEGMTEPNECDAGFFCPNLGFCEGKTGVGEKCDPRFQDSGAITKEVGYKCPPHHFCPAGSMEPNLCTDGTYTPKYPDTGSTGNTACLNCPDSGICNFGQYTEKCVVGSYCQNGTAIPCPAGTFNIIDDATAIDECEPCPNNKFCGDSGTSILKPCKAGYVCIAGSTFGARVEDPEAEKNSPEADEIHGYRCPKGHYCGNGTVSAPEVVCPDGFYRDTDLGASIDDCKSCPSSQYCTGGSVQGECDEGYFCNTDSPSATPVLNEPFYGPCLKGHFCVNGLMSSCPGGKYQDDTGKSSCKDCNAGFYCPQGSEAEIPCPDGAYCVANSVRPTYCNIGYYDSGTSKESSATCVACTAGYACPKIGTLEADMLLATCEAGFYCPRRSTSTRQNICTPGHYCPATGTGTGTYLSESELPCDIGKACTDYQLAAPNEDCFPGYTCPAGSDSPKQNSCPAGYHCDGKTQLPVACPSGTFNRYELQQDELACEPCLPGFYCPRSGMGVEPDNDLLCREGYYCPAGSSTSQGGIPGGDSEHVCPKGTYCPEGSARPIPCADGYYQDSEKQEICETCPAGAYCIGDLSNAPYVGTIDPIACPKGHYCESFDDSGVTRPVPCPAGTFQSEEGGETDGDCEICEQGWICTGIGLTSTEETPCYAGYYCPERQNNAAGRLEAQDGKRHPCEEHEYCPTGSFEGIPCPDGTFRNNTGDWFGFDEASCQPCDPGKYCLEDDRLIDCEAGFICSWGATKPDPDDGITGFICPKGHYCTAGALRPEPCPAGFYMEDEGAGSADDCFECEPGFYCPRASESGTLHVCLEGYYCPQESAVGNAEACPVGHACPARSSEPEPCAQGTYAPIIKMGSCLDCPEGFYCPGEVNVDPVICPAGAYCEPKSDEIKLCAAGTFNSYEGARSQADCTTCPGGFYCLDGTSAIDESIRCLAGYYCPPGTKAQTEKMCEPDYYCQTGASAMQPCDVGFYSISPLSSECKPCEAGYYCPRTKTDKDGNANMLTERVACEEGHYCEGGKGFMQPCPLGTTNGNTLSGDSSACIACPEGFWCSGTNQTECDDGFHCISGSYSPSPGCADKAEGRGEVCPLGHYCVDGLKIPCSAGTTCSQYGLTDESEAEDCPAGYYCPVGTISFSADHVKEQLDSNEPVKCGLTPESANPNTFNQIIFQFSIFLENQVEKGVYCPQRSDSPKNCPKGQWSKSVASKGEIYVNSTSLGVQECNLCPEGRACTREGTFDPIDDSISCSNGYYCPKGSDKSKPDGRTCSEQNMCPSGSVDEMPCPPGTYQNSGKQSKCNFCRKGHYCTGNEALLWREDDDIWGKNEDDTLCAYCDCVEGHYCPGNSTAPQPCPIGTYGRDGSKTYSKVEDCNACDGGHYCDTEGLLQSEMDELICEAGYVCASGSFSATPTGKVELGIDGKWSGNGKCPLGYFCEEGSKEPSPCPKGMIGIETGATSEDPDSSLTIEFNKTCIFCPPGLFCPNEAMKTAEIAGNDECDAFNDISTCPVECPEGFFCEAGSESGTIPCGLGKYCPKATPVEISCPMGTYNDIGGLSECIPCEPGYFCPLGILGGTINPQICPIGTYCPFNNTIVPLSCPPGTYNPVSEVGSEPISIDACLPCPEGQFCPEPGMGGFGSNGTYDCDPGFYCESGARERDPDTAENGPCPAGKYCPNADGIYRPLDCPIGTYNPSTHARDLETGCLSCKGGYVCDESGLVTPTTPCPPGLFCPSDYSTVAGKVCPKHHMCPEGTADPIPCPLGFYQKSKGADSCIPCSAGEYCQPKPPTDPDSEDPLQIDNKICPAQYYCPPETAFPIKCPSGTYTLSDETGRTQLSDCRPCPYGKYCRDGSIQGPCMYGFLCYSGANAPNPKYGDDIDIELSFNSTTGLIEFNPINTATSEPFNCTSGDVCAGPCPPGYYCYPNGVTSTIEPCANNTYREHPGGMSPYQCSTCPAGLFCEQGATEAVPCPEGHYCPAWYNTPEEAKIYGEQFRVFLGENVPIHPAPGPQLCPIYTFRNESGGRSIDDCRFCDPGYFCDQEGVVNQEDFPCKPGYYCSGQGLPPRKCPAGRMSPENHLAVSSYDCLACSPGRYCPEPIGKLVNIDGIECPLGYECPGGTRIAMKCRAGFFCNQQGMSSGEICPEGYFCPEGTKAISIDLKCEFPFFCPKGSSRPQPCDLGFGPISQSSHVDNLRTSKNDSCSICLSGSYRNTYDAEACSPCEPGYFCPEGTGDYTENQCDPGHECPRGNTAGQMIPCEPGTYAFGLGNEFCSRCKPNTYASSTKAISCKNCGTASFSPEGAGTCTCHSETRVFQETDSTCICRPQYFYSNDGDTDSSEFDSDGDCDLVKAPRCDTLSSKDQTCIECSENQIFSQSYGLCMTEDQSIDISENCCDQISLEVQSDGKIAAVNSAGEILESEFNAFGIDNVVDQLGDNFNVEFTVFDEEITGTRKLLSARKRRQATNSTAAYIDNPLICIPPGTAVVFENNIDNNDRVNSDYPVYVKDSTLNSNSEFDYGEFRILRYYVTKTSSNNVDNFIYAFVEKGTFTFSNAQNSDATLLVVVSTECSGSSIQFISDETLRSAGVVSTEPVMEPNWPLIIGLTSSFAILIIIGVLIFLIIDPYGWEVFSTKRFKPKFKDLAEPPLPNKIEKLDPDDDSRRALLPYNQNSSELEDFSVKNFVDKLKDQRYYLDEQISASKTKLKEFRTRVNEETKRLSDEVSKMNLDSIQINKSGIAENGENVFEVNHQTSLRYSDDLQVEEDALFMTMQEVLNKLHGGRLLISDETLEDAKRLYRERKRAQKDFIEIPEKTDTANLENAVELNQEDIRAALEENSKEREKRNTYGMTAEEAEEYWRNVAEENNQADLKYLDERERQKWRLQQRLKRRVDPRYKDEVLVQQMIKTELDENSLDREDAAERLSNEKILNDRLKSDNIEFLKHELADQAGGESVVAAMINVKFDEIDEKQSEAEEDLKRQYRKRKEKQRKELEEMHKAELQELSEGTIDLSEVLARHEMEKEAIDLKLDAEMDFDMLAIMQSAEEDREMVFEEELRKQANGTLPPAVAIELMKKYRAHMDKTSSQRSSARDQFELKLAERRRAKRAERDGKIIGDTIEKYNSRQSLIKDIDRPSYGEFLSDSELEEQLAEAKKRDQNLASSVQAQANQKYLTELAEAEKEMEKFDKEFYEEMDNIEADFEQRKLELLRTVDPDEADRLFAELSADMAVSEEKARQHLLLQSPKTAESVRANNEANAEKLKELEKAQRELEKQLSSERAEWEAEQNAIIEAKLRQAEEEFEAEMREELEKLEETESDELQKFNDEMQAALDAAKASGSSPEKVDKMMQDWEEKQNKLVLAKGAAHLGQKRAVQDKIEKIKQDRLQKEKTKLEEHKQIEEAKLATEETLKQAENLEKMEKIVAEGEQATVKAAEAPEISLEENKNDELSEEDFENILKSSDLYKVVRSLKQSTYSSPTTLYTFNSPSSVGNELETIPQSKLAQNERIVFKFCQYILSLIVNVAGYRPVTLLAASKIPSNPDLEKNGFKGWFSYDSTNRFLFITKEKLQEQNPGHLYVLMAHCMAHIRTGDLTNDLNPQFRNEFYQLLAKISTHIFTIQTSPERQLPVEFSSKSRENVEYTPAEIKVIFDRKEKLDLEALSAELGEINEELAVLREKHCKSKLKELRTLLLLNINTFSCQTENFTVNILFQHSFQMLKIRSCFYVFFKRRRGSN</sequence>
<dbReference type="EMBL" id="FN653124">
    <property type="protein sequence ID" value="CBY12491.1"/>
    <property type="molecule type" value="Genomic_DNA"/>
</dbReference>
<keyword evidence="1" id="KW-1015">Disulfide bond</keyword>
<reference evidence="5" key="1">
    <citation type="journal article" date="2010" name="Science">
        <title>Plasticity of animal genome architecture unmasked by rapid evolution of a pelagic tunicate.</title>
        <authorList>
            <person name="Denoeud F."/>
            <person name="Henriet S."/>
            <person name="Mungpakdee S."/>
            <person name="Aury J.M."/>
            <person name="Da Silva C."/>
            <person name="Brinkmann H."/>
            <person name="Mikhaleva J."/>
            <person name="Olsen L.C."/>
            <person name="Jubin C."/>
            <person name="Canestro C."/>
            <person name="Bouquet J.M."/>
            <person name="Danks G."/>
            <person name="Poulain J."/>
            <person name="Campsteijn C."/>
            <person name="Adamski M."/>
            <person name="Cross I."/>
            <person name="Yadetie F."/>
            <person name="Muffato M."/>
            <person name="Louis A."/>
            <person name="Butcher S."/>
            <person name="Tsagkogeorga G."/>
            <person name="Konrad A."/>
            <person name="Singh S."/>
            <person name="Jensen M.F."/>
            <person name="Cong E.H."/>
            <person name="Eikeseth-Otteraa H."/>
            <person name="Noel B."/>
            <person name="Anthouard V."/>
            <person name="Porcel B.M."/>
            <person name="Kachouri-Lafond R."/>
            <person name="Nishino A."/>
            <person name="Ugolini M."/>
            <person name="Chourrout P."/>
            <person name="Nishida H."/>
            <person name="Aasland R."/>
            <person name="Huzurbazar S."/>
            <person name="Westhof E."/>
            <person name="Delsuc F."/>
            <person name="Lehrach H."/>
            <person name="Reinhardt R."/>
            <person name="Weissenbach J."/>
            <person name="Roy S.W."/>
            <person name="Artiguenave F."/>
            <person name="Postlethwait J.H."/>
            <person name="Manak J.R."/>
            <person name="Thompson E.M."/>
            <person name="Jaillon O."/>
            <person name="Du Pasquier L."/>
            <person name="Boudinot P."/>
            <person name="Liberles D.A."/>
            <person name="Volff J.N."/>
            <person name="Philippe H."/>
            <person name="Lenhard B."/>
            <person name="Roest Crollius H."/>
            <person name="Wincker P."/>
            <person name="Chourrout D."/>
        </authorList>
    </citation>
    <scope>NUCLEOTIDE SEQUENCE [LARGE SCALE GENOMIC DNA]</scope>
</reference>
<evidence type="ECO:0000313" key="6">
    <source>
        <dbReference type="Proteomes" id="UP000001307"/>
    </source>
</evidence>
<organism evidence="5">
    <name type="scientific">Oikopleura dioica</name>
    <name type="common">Tunicate</name>
    <dbReference type="NCBI Taxonomy" id="34765"/>
    <lineage>
        <taxon>Eukaryota</taxon>
        <taxon>Metazoa</taxon>
        <taxon>Chordata</taxon>
        <taxon>Tunicata</taxon>
        <taxon>Appendicularia</taxon>
        <taxon>Copelata</taxon>
        <taxon>Oikopleuridae</taxon>
        <taxon>Oikopleura</taxon>
    </lineage>
</organism>
<name>E4XRU3_OIKDI</name>
<dbReference type="PROSITE" id="PS50940">
    <property type="entry name" value="CHIT_BIND_II"/>
    <property type="match status" value="1"/>
</dbReference>
<dbReference type="Proteomes" id="UP000001307">
    <property type="component" value="Unassembled WGS sequence"/>
</dbReference>
<feature type="domain" description="Chitin-binding type-2" evidence="4">
    <location>
        <begin position="4236"/>
        <end position="4294"/>
    </location>
</feature>
<dbReference type="InterPro" id="IPR001368">
    <property type="entry name" value="TNFR/NGFR_Cys_rich_reg"/>
</dbReference>
<keyword evidence="6" id="KW-1185">Reference proteome</keyword>
<evidence type="ECO:0000313" key="5">
    <source>
        <dbReference type="EMBL" id="CBY12491.1"/>
    </source>
</evidence>
<dbReference type="InterPro" id="IPR009030">
    <property type="entry name" value="Growth_fac_rcpt_cys_sf"/>
</dbReference>
<evidence type="ECO:0000259" key="3">
    <source>
        <dbReference type="PROSITE" id="PS50050"/>
    </source>
</evidence>
<comment type="caution">
    <text evidence="1">Lacks conserved residue(s) required for the propagation of feature annotation.</text>
</comment>
<dbReference type="InParanoid" id="E4XRU3"/>
<feature type="coiled-coil region" evidence="2">
    <location>
        <begin position="6347"/>
        <end position="6395"/>
    </location>
</feature>
<dbReference type="InterPro" id="IPR002557">
    <property type="entry name" value="Chitin-bd_dom"/>
</dbReference>
<feature type="repeat" description="TNFR-Cys" evidence="1">
    <location>
        <begin position="226"/>
        <end position="274"/>
    </location>
</feature>
<keyword evidence="2" id="KW-0175">Coiled coil</keyword>
<dbReference type="PROSITE" id="PS50050">
    <property type="entry name" value="TNFR_NGFR_2"/>
    <property type="match status" value="1"/>
</dbReference>
<dbReference type="Gene3D" id="2.10.50.10">
    <property type="entry name" value="Tumor Necrosis Factor Receptor, subunit A, domain 2"/>
    <property type="match status" value="12"/>
</dbReference>
<dbReference type="OrthoDB" id="439917at2759"/>
<feature type="coiled-coil region" evidence="2">
    <location>
        <begin position="6146"/>
        <end position="6173"/>
    </location>
</feature>